<dbReference type="EMBL" id="FNDT01000010">
    <property type="protein sequence ID" value="SDI36736.1"/>
    <property type="molecule type" value="Genomic_DNA"/>
</dbReference>
<dbReference type="InterPro" id="IPR013325">
    <property type="entry name" value="RNA_pol_sigma_r2"/>
</dbReference>
<dbReference type="GO" id="GO:0016987">
    <property type="term" value="F:sigma factor activity"/>
    <property type="evidence" value="ECO:0007669"/>
    <property type="project" value="UniProtKB-KW"/>
</dbReference>
<dbReference type="Proteomes" id="UP000199258">
    <property type="component" value="Unassembled WGS sequence"/>
</dbReference>
<dbReference type="PANTHER" id="PTHR43133:SF8">
    <property type="entry name" value="RNA POLYMERASE SIGMA FACTOR HI_1459-RELATED"/>
    <property type="match status" value="1"/>
</dbReference>
<dbReference type="SUPFAM" id="SSF88659">
    <property type="entry name" value="Sigma3 and sigma4 domains of RNA polymerase sigma factors"/>
    <property type="match status" value="1"/>
</dbReference>
<dbReference type="InterPro" id="IPR014284">
    <property type="entry name" value="RNA_pol_sigma-70_dom"/>
</dbReference>
<dbReference type="Gene3D" id="1.10.1740.10">
    <property type="match status" value="1"/>
</dbReference>
<organism evidence="7 8">
    <name type="scientific">Arthrobacter subterraneus</name>
    <dbReference type="NCBI Taxonomy" id="335973"/>
    <lineage>
        <taxon>Bacteria</taxon>
        <taxon>Bacillati</taxon>
        <taxon>Actinomycetota</taxon>
        <taxon>Actinomycetes</taxon>
        <taxon>Micrococcales</taxon>
        <taxon>Micrococcaceae</taxon>
        <taxon>Arthrobacter</taxon>
    </lineage>
</organism>
<evidence type="ECO:0000259" key="6">
    <source>
        <dbReference type="Pfam" id="PF04542"/>
    </source>
</evidence>
<dbReference type="InterPro" id="IPR039425">
    <property type="entry name" value="RNA_pol_sigma-70-like"/>
</dbReference>
<name>A0A1G8JZT8_9MICC</name>
<keyword evidence="4" id="KW-0238">DNA-binding</keyword>
<keyword evidence="8" id="KW-1185">Reference proteome</keyword>
<keyword evidence="5" id="KW-0804">Transcription</keyword>
<dbReference type="Pfam" id="PF04542">
    <property type="entry name" value="Sigma70_r2"/>
    <property type="match status" value="1"/>
</dbReference>
<evidence type="ECO:0000256" key="3">
    <source>
        <dbReference type="ARBA" id="ARBA00023082"/>
    </source>
</evidence>
<comment type="similarity">
    <text evidence="1">Belongs to the sigma-70 factor family. ECF subfamily.</text>
</comment>
<dbReference type="Gene3D" id="1.10.10.10">
    <property type="entry name" value="Winged helix-like DNA-binding domain superfamily/Winged helix DNA-binding domain"/>
    <property type="match status" value="1"/>
</dbReference>
<evidence type="ECO:0000256" key="1">
    <source>
        <dbReference type="ARBA" id="ARBA00010641"/>
    </source>
</evidence>
<evidence type="ECO:0000256" key="2">
    <source>
        <dbReference type="ARBA" id="ARBA00023015"/>
    </source>
</evidence>
<dbReference type="InterPro" id="IPR013324">
    <property type="entry name" value="RNA_pol_sigma_r3/r4-like"/>
</dbReference>
<evidence type="ECO:0000256" key="4">
    <source>
        <dbReference type="ARBA" id="ARBA00023125"/>
    </source>
</evidence>
<feature type="domain" description="RNA polymerase sigma-70 region 2" evidence="6">
    <location>
        <begin position="24"/>
        <end position="90"/>
    </location>
</feature>
<accession>A0A1G8JZT8</accession>
<dbReference type="InterPro" id="IPR007627">
    <property type="entry name" value="RNA_pol_sigma70_r2"/>
</dbReference>
<keyword evidence="3" id="KW-0731">Sigma factor</keyword>
<dbReference type="GO" id="GO:0003677">
    <property type="term" value="F:DNA binding"/>
    <property type="evidence" value="ECO:0007669"/>
    <property type="project" value="UniProtKB-KW"/>
</dbReference>
<evidence type="ECO:0000313" key="7">
    <source>
        <dbReference type="EMBL" id="SDI36736.1"/>
    </source>
</evidence>
<sequence>MVPALGRVAEAAAMSYMPPDLGALYLRHRDAMHKVAASVLREAGRASEADDAVHDAIVSIMASPPENVRNWEAFLVTAAKRKALDRIRSAEVRHAGPEFVEASHDRADDSDLGEDVADAIDQQERAGHAWDCLSVLDERHRKAVWETTALGRPRSEVAMELSVTPARVSQMTTRSLALLREEMRRREEGINE</sequence>
<reference evidence="7 8" key="1">
    <citation type="submission" date="2016-10" db="EMBL/GenBank/DDBJ databases">
        <authorList>
            <person name="de Groot N.N."/>
        </authorList>
    </citation>
    <scope>NUCLEOTIDE SEQUENCE [LARGE SCALE GENOMIC DNA]</scope>
    <source>
        <strain evidence="7 8">NP_1H</strain>
    </source>
</reference>
<proteinExistence type="inferred from homology"/>
<keyword evidence="2" id="KW-0805">Transcription regulation</keyword>
<dbReference type="SUPFAM" id="SSF88946">
    <property type="entry name" value="Sigma2 domain of RNA polymerase sigma factors"/>
    <property type="match status" value="1"/>
</dbReference>
<dbReference type="STRING" id="335973.SAMN04488693_11015"/>
<dbReference type="InterPro" id="IPR036388">
    <property type="entry name" value="WH-like_DNA-bd_sf"/>
</dbReference>
<dbReference type="AlphaFoldDB" id="A0A1G8JZT8"/>
<evidence type="ECO:0000256" key="5">
    <source>
        <dbReference type="ARBA" id="ARBA00023163"/>
    </source>
</evidence>
<evidence type="ECO:0000313" key="8">
    <source>
        <dbReference type="Proteomes" id="UP000199258"/>
    </source>
</evidence>
<dbReference type="NCBIfam" id="TIGR02937">
    <property type="entry name" value="sigma70-ECF"/>
    <property type="match status" value="1"/>
</dbReference>
<dbReference type="PANTHER" id="PTHR43133">
    <property type="entry name" value="RNA POLYMERASE ECF-TYPE SIGMA FACTO"/>
    <property type="match status" value="1"/>
</dbReference>
<protein>
    <submittedName>
        <fullName evidence="7">RNA polymerase sigma-70 factor, ECF subfamily</fullName>
    </submittedName>
</protein>
<gene>
    <name evidence="7" type="ORF">SAMN04488693_11015</name>
</gene>
<dbReference type="GO" id="GO:0006352">
    <property type="term" value="P:DNA-templated transcription initiation"/>
    <property type="evidence" value="ECO:0007669"/>
    <property type="project" value="InterPro"/>
</dbReference>